<evidence type="ECO:0000256" key="2">
    <source>
        <dbReference type="ARBA" id="ARBA00006575"/>
    </source>
</evidence>
<comment type="catalytic activity">
    <reaction evidence="6">
        <text>ADP-alpha-D-ribose 1''-phosphate + H2O = ADP-D-ribose + phosphate</text>
        <dbReference type="Rhea" id="RHEA:25029"/>
        <dbReference type="ChEBI" id="CHEBI:15377"/>
        <dbReference type="ChEBI" id="CHEBI:43474"/>
        <dbReference type="ChEBI" id="CHEBI:57967"/>
        <dbReference type="ChEBI" id="CHEBI:58753"/>
        <dbReference type="EC" id="3.1.3.84"/>
    </reaction>
</comment>
<dbReference type="EC" id="3.1.3.84" evidence="3"/>
<evidence type="ECO:0000313" key="10">
    <source>
        <dbReference type="Proteomes" id="UP000758155"/>
    </source>
</evidence>
<dbReference type="InterPro" id="IPR002589">
    <property type="entry name" value="Macro_dom"/>
</dbReference>
<evidence type="ECO:0000256" key="6">
    <source>
        <dbReference type="ARBA" id="ARBA00034427"/>
    </source>
</evidence>
<organism evidence="9 10">
    <name type="scientific">Didymella heteroderae</name>
    <dbReference type="NCBI Taxonomy" id="1769908"/>
    <lineage>
        <taxon>Eukaryota</taxon>
        <taxon>Fungi</taxon>
        <taxon>Dikarya</taxon>
        <taxon>Ascomycota</taxon>
        <taxon>Pezizomycotina</taxon>
        <taxon>Dothideomycetes</taxon>
        <taxon>Pleosporomycetidae</taxon>
        <taxon>Pleosporales</taxon>
        <taxon>Pleosporineae</taxon>
        <taxon>Didymellaceae</taxon>
        <taxon>Didymella</taxon>
    </lineage>
</organism>
<comment type="function">
    <text evidence="1">Highly specific phosphatase involved in the metabolism of ADP-ribose 1''-phosphate (Appr1p) which is produced as a consequence of tRNA splicing.</text>
</comment>
<evidence type="ECO:0000256" key="7">
    <source>
        <dbReference type="SAM" id="MobiDB-lite"/>
    </source>
</evidence>
<dbReference type="PANTHER" id="PTHR12521">
    <property type="entry name" value="PROTEIN C6ORF130"/>
    <property type="match status" value="1"/>
</dbReference>
<dbReference type="OrthoDB" id="2155246at2759"/>
<dbReference type="Pfam" id="PF01661">
    <property type="entry name" value="Macro"/>
    <property type="match status" value="1"/>
</dbReference>
<evidence type="ECO:0000256" key="5">
    <source>
        <dbReference type="ARBA" id="ARBA00022912"/>
    </source>
</evidence>
<dbReference type="InterPro" id="IPR043472">
    <property type="entry name" value="Macro_dom-like"/>
</dbReference>
<reference evidence="9" key="1">
    <citation type="submission" date="2019-04" db="EMBL/GenBank/DDBJ databases">
        <title>Sequencing of skin fungus with MAO and IRED activity.</title>
        <authorList>
            <person name="Marsaioli A.J."/>
            <person name="Bonatto J.M.C."/>
            <person name="Reis Junior O."/>
        </authorList>
    </citation>
    <scope>NUCLEOTIDE SEQUENCE</scope>
    <source>
        <strain evidence="9">28M1</strain>
    </source>
</reference>
<evidence type="ECO:0000256" key="1">
    <source>
        <dbReference type="ARBA" id="ARBA00002432"/>
    </source>
</evidence>
<dbReference type="AlphaFoldDB" id="A0A9P5C4A9"/>
<feature type="region of interest" description="Disordered" evidence="7">
    <location>
        <begin position="1"/>
        <end position="58"/>
    </location>
</feature>
<comment type="caution">
    <text evidence="9">The sequence shown here is derived from an EMBL/GenBank/DDBJ whole genome shotgun (WGS) entry which is preliminary data.</text>
</comment>
<dbReference type="InterPro" id="IPR050892">
    <property type="entry name" value="ADP-ribose_metab_enzymes"/>
</dbReference>
<dbReference type="Proteomes" id="UP000758155">
    <property type="component" value="Unassembled WGS sequence"/>
</dbReference>
<comment type="similarity">
    <text evidence="2">Belongs to the POA1 family.</text>
</comment>
<keyword evidence="5" id="KW-0378">Hydrolase</keyword>
<evidence type="ECO:0000256" key="3">
    <source>
        <dbReference type="ARBA" id="ARBA00012983"/>
    </source>
</evidence>
<name>A0A9P5C4A9_9PLEO</name>
<proteinExistence type="inferred from homology"/>
<protein>
    <recommendedName>
        <fullName evidence="4">ADP-ribose 1''-phosphate phosphatase</fullName>
        <ecNumber evidence="3">3.1.3.84</ecNumber>
    </recommendedName>
</protein>
<sequence>MSSGGSQSKSGTSTKTAAPEHKAHKRAASKSPPPPKKQKTRTQVQHEHLDYTHVPSGWLDTTTKQDAKQQSLQLTYHQGDMFADVPPGIVLVHACNTQGHWGAGIAKAFKQHYPVAYADHNKFCTKDHTKSNPVATGTAQLLAPRDGNQQHWIGCLFTSAKYGKGKDKPDQIVTNTANSVPMLLELISQVGTEVTGVRMCKINSGKFGVPWEKTEEVLKDIKLKPNWRTKIEVWEPEGE</sequence>
<dbReference type="GO" id="GO:0140291">
    <property type="term" value="P:peptidyl-glutamate ADP-deribosylation"/>
    <property type="evidence" value="ECO:0007669"/>
    <property type="project" value="TreeGrafter"/>
</dbReference>
<keyword evidence="10" id="KW-1185">Reference proteome</keyword>
<feature type="domain" description="Macro" evidence="8">
    <location>
        <begin position="61"/>
        <end position="239"/>
    </location>
</feature>
<dbReference type="PANTHER" id="PTHR12521:SF0">
    <property type="entry name" value="ADP-RIBOSE GLYCOHYDROLASE OARD1"/>
    <property type="match status" value="1"/>
</dbReference>
<evidence type="ECO:0000256" key="4">
    <source>
        <dbReference type="ARBA" id="ARBA00019744"/>
    </source>
</evidence>
<keyword evidence="5" id="KW-0904">Protein phosphatase</keyword>
<evidence type="ECO:0000259" key="8">
    <source>
        <dbReference type="PROSITE" id="PS51154"/>
    </source>
</evidence>
<evidence type="ECO:0000313" key="9">
    <source>
        <dbReference type="EMBL" id="KAF3044106.1"/>
    </source>
</evidence>
<dbReference type="SUPFAM" id="SSF52949">
    <property type="entry name" value="Macro domain-like"/>
    <property type="match status" value="1"/>
</dbReference>
<accession>A0A9P5C4A9</accession>
<gene>
    <name evidence="9" type="primary">POA1</name>
    <name evidence="9" type="ORF">E8E12_009772</name>
</gene>
<dbReference type="EMBL" id="SWKV01000010">
    <property type="protein sequence ID" value="KAF3044106.1"/>
    <property type="molecule type" value="Genomic_DNA"/>
</dbReference>
<dbReference type="Gene3D" id="3.40.220.10">
    <property type="entry name" value="Leucine Aminopeptidase, subunit E, domain 1"/>
    <property type="match status" value="1"/>
</dbReference>
<dbReference type="CDD" id="cd02901">
    <property type="entry name" value="Macro_Poa1p-like"/>
    <property type="match status" value="1"/>
</dbReference>
<feature type="compositionally biased region" description="Low complexity" evidence="7">
    <location>
        <begin position="1"/>
        <end position="16"/>
    </location>
</feature>
<dbReference type="GO" id="GO:0004721">
    <property type="term" value="F:phosphoprotein phosphatase activity"/>
    <property type="evidence" value="ECO:0007669"/>
    <property type="project" value="UniProtKB-KW"/>
</dbReference>
<dbReference type="PROSITE" id="PS51154">
    <property type="entry name" value="MACRO"/>
    <property type="match status" value="1"/>
</dbReference>